<comment type="caution">
    <text evidence="2">The sequence shown here is derived from an EMBL/GenBank/DDBJ whole genome shotgun (WGS) entry which is preliminary data.</text>
</comment>
<accession>A0A0B2XGE6</accession>
<dbReference type="EMBL" id="ADNJ02000006">
    <property type="protein sequence ID" value="KHO11069.1"/>
    <property type="molecule type" value="Genomic_DNA"/>
</dbReference>
<reference evidence="2 3" key="2">
    <citation type="journal article" date="2014" name="Proc. Natl. Acad. Sci. U.S.A.">
        <title>Trajectory and genomic determinants of fungal-pathogen speciation and host adaptation.</title>
        <authorList>
            <person name="Hu X."/>
            <person name="Xiao G."/>
            <person name="Zheng P."/>
            <person name="Shang Y."/>
            <person name="Su Y."/>
            <person name="Zhang X."/>
            <person name="Liu X."/>
            <person name="Zhan S."/>
            <person name="St Leger R.J."/>
            <person name="Wang C."/>
        </authorList>
    </citation>
    <scope>GENOME REANNOTATION</scope>
    <source>
        <strain evidence="3">ARSEF 23 / ATCC MYA-3075</strain>
    </source>
</reference>
<evidence type="ECO:0000313" key="2">
    <source>
        <dbReference type="EMBL" id="KHO11069.1"/>
    </source>
</evidence>
<name>A0A0B2XGE6_METRA</name>
<feature type="region of interest" description="Disordered" evidence="1">
    <location>
        <begin position="1"/>
        <end position="88"/>
    </location>
</feature>
<dbReference type="GeneID" id="23632786"/>
<evidence type="ECO:0000256" key="1">
    <source>
        <dbReference type="SAM" id="MobiDB-lite"/>
    </source>
</evidence>
<dbReference type="AlphaFoldDB" id="A0A0B2XGE6"/>
<evidence type="ECO:0000313" key="3">
    <source>
        <dbReference type="Proteomes" id="UP000002498"/>
    </source>
</evidence>
<dbReference type="KEGG" id="maj:MAA_11338"/>
<sequence length="107" mass="12239">MERRPHMTPSHTSTSKTTNHHHLQLPKLPPSQSHDRHKLGNGGKTSHNADRTPIAPPHYLPRRRGPQREMLHPNHVARSASRSRQHRVRARRNIGLLRMAAPRPAPL</sequence>
<reference evidence="2 3" key="1">
    <citation type="journal article" date="2011" name="PLoS Genet.">
        <title>Genome sequencing and comparative transcriptomics of the model entomopathogenic fungi Metarhizium anisopliae and M. acridum.</title>
        <authorList>
            <person name="Gao Q."/>
            <person name="Jin K."/>
            <person name="Ying S.H."/>
            <person name="Zhang Y."/>
            <person name="Xiao G."/>
            <person name="Shang Y."/>
            <person name="Duan Z."/>
            <person name="Hu X."/>
            <person name="Xie X.Q."/>
            <person name="Zhou G."/>
            <person name="Peng G."/>
            <person name="Luo Z."/>
            <person name="Huang W."/>
            <person name="Wang B."/>
            <person name="Fang W."/>
            <person name="Wang S."/>
            <person name="Zhong Y."/>
            <person name="Ma L.J."/>
            <person name="St Leger R.J."/>
            <person name="Zhao G.P."/>
            <person name="Pei Y."/>
            <person name="Feng M.G."/>
            <person name="Xia Y."/>
            <person name="Wang C."/>
        </authorList>
    </citation>
    <scope>NUCLEOTIDE SEQUENCE [LARGE SCALE GENOMIC DNA]</scope>
    <source>
        <strain evidence="3">ARSEF 23 / ATCC MYA-3075</strain>
    </source>
</reference>
<proteinExistence type="predicted"/>
<protein>
    <submittedName>
        <fullName evidence="2">Uncharacterized protein</fullName>
    </submittedName>
</protein>
<dbReference type="Proteomes" id="UP000002498">
    <property type="component" value="Unassembled WGS sequence"/>
</dbReference>
<dbReference type="RefSeq" id="XP_011411628.1">
    <property type="nucleotide sequence ID" value="XM_011413326.1"/>
</dbReference>
<gene>
    <name evidence="2" type="ORF">MAA_11338</name>
</gene>
<feature type="compositionally biased region" description="Low complexity" evidence="1">
    <location>
        <begin position="7"/>
        <end position="17"/>
    </location>
</feature>
<keyword evidence="3" id="KW-1185">Reference proteome</keyword>
<organism evidence="2 3">
    <name type="scientific">Metarhizium robertsii (strain ARSEF 23 / ATCC MYA-3075)</name>
    <name type="common">Metarhizium anisopliae (strain ARSEF 23)</name>
    <dbReference type="NCBI Taxonomy" id="655844"/>
    <lineage>
        <taxon>Eukaryota</taxon>
        <taxon>Fungi</taxon>
        <taxon>Dikarya</taxon>
        <taxon>Ascomycota</taxon>
        <taxon>Pezizomycotina</taxon>
        <taxon>Sordariomycetes</taxon>
        <taxon>Hypocreomycetidae</taxon>
        <taxon>Hypocreales</taxon>
        <taxon>Clavicipitaceae</taxon>
        <taxon>Metarhizium</taxon>
    </lineage>
</organism>
<dbReference type="HOGENOM" id="CLU_2210634_0_0_1"/>